<reference evidence="5" key="1">
    <citation type="journal article" date="2020" name="Nat. Commun.">
        <title>Genome sequence of the cluster root forming white lupin.</title>
        <authorList>
            <person name="Hufnagel B."/>
            <person name="Marques A."/>
            <person name="Soriano A."/>
            <person name="Marques L."/>
            <person name="Divol F."/>
            <person name="Doumas P."/>
            <person name="Sallet E."/>
            <person name="Mancinotti D."/>
            <person name="Carrere S."/>
            <person name="Marande W."/>
            <person name="Arribat S."/>
            <person name="Keller J."/>
            <person name="Huneau C."/>
            <person name="Blein T."/>
            <person name="Aime D."/>
            <person name="Laguerre M."/>
            <person name="Taylor J."/>
            <person name="Schubert V."/>
            <person name="Nelson M."/>
            <person name="Geu-Flores F."/>
            <person name="Crespi M."/>
            <person name="Gallardo-Guerrero K."/>
            <person name="Delaux P.-M."/>
            <person name="Salse J."/>
            <person name="Berges H."/>
            <person name="Guyot R."/>
            <person name="Gouzy J."/>
            <person name="Peret B."/>
        </authorList>
    </citation>
    <scope>NUCLEOTIDE SEQUENCE [LARGE SCALE GENOMIC DNA]</scope>
    <source>
        <strain evidence="5">cv. Amiga</strain>
    </source>
</reference>
<dbReference type="OrthoDB" id="1840446at2759"/>
<accession>A0A6A4QMG9</accession>
<name>A0A6A4QMG9_LUPAL</name>
<keyword evidence="2" id="KW-0131">Cell cycle</keyword>
<dbReference type="PANTHER" id="PTHR33142:SF8">
    <property type="entry name" value="CYCLIN-DEPENDENT PROTEIN KINASE INHIBITOR SMR9"/>
    <property type="match status" value="1"/>
</dbReference>
<protein>
    <submittedName>
        <fullName evidence="3">Uncharacterized protein</fullName>
    </submittedName>
</protein>
<dbReference type="AlphaFoldDB" id="A0A6A4QMG9"/>
<dbReference type="PANTHER" id="PTHR33142">
    <property type="entry name" value="CYCLIN-DEPENDENT PROTEIN KINASE INHIBITOR SMR13"/>
    <property type="match status" value="1"/>
</dbReference>
<dbReference type="GO" id="GO:0004860">
    <property type="term" value="F:protein kinase inhibitor activity"/>
    <property type="evidence" value="ECO:0007669"/>
    <property type="project" value="UniProtKB-KW"/>
</dbReference>
<evidence type="ECO:0000313" key="4">
    <source>
        <dbReference type="EMBL" id="KAE9614716.1"/>
    </source>
</evidence>
<dbReference type="EMBL" id="WOCE01000004">
    <property type="protein sequence ID" value="KAE9614716.1"/>
    <property type="molecule type" value="Genomic_DNA"/>
</dbReference>
<reference evidence="3" key="2">
    <citation type="journal article" date="2020" name="Nat. Commun.">
        <title>High-quality genome sequence of white lupin provides insight into soil exploration and seed quality.</title>
        <authorList>
            <person name="Hufnagel B."/>
            <person name="Marques A."/>
            <person name="Soriano A."/>
            <person name="Marques L."/>
            <person name="Divol F."/>
            <person name="Doumas P."/>
            <person name="Sallet E."/>
            <person name="Mancinotti D."/>
            <person name="Carrere S."/>
            <person name="Marande W."/>
            <person name="Arribat S."/>
            <person name="Keller J."/>
            <person name="Huneau C."/>
            <person name="Blein T."/>
            <person name="Aime D."/>
            <person name="Laguerre M."/>
            <person name="Taylor J."/>
            <person name="Schubert V."/>
            <person name="Nelson M."/>
            <person name="Geu-Flores F."/>
            <person name="Crespi M."/>
            <person name="Gallardo K."/>
            <person name="Delaux P.M."/>
            <person name="Salse J."/>
            <person name="Berges H."/>
            <person name="Guyot R."/>
            <person name="Gouzy J."/>
            <person name="Peret B."/>
        </authorList>
    </citation>
    <scope>NUCLEOTIDE SEQUENCE</scope>
    <source>
        <tissue evidence="3">Leaves</tissue>
    </source>
</reference>
<comment type="caution">
    <text evidence="3">The sequence shown here is derived from an EMBL/GenBank/DDBJ whole genome shotgun (WGS) entry which is preliminary data.</text>
</comment>
<evidence type="ECO:0000256" key="1">
    <source>
        <dbReference type="ARBA" id="ARBA00023013"/>
    </source>
</evidence>
<dbReference type="InterPro" id="IPR040389">
    <property type="entry name" value="SMR"/>
</dbReference>
<keyword evidence="5" id="KW-1185">Reference proteome</keyword>
<dbReference type="Proteomes" id="UP000447434">
    <property type="component" value="Chromosome 4"/>
</dbReference>
<sequence length="107" mass="12097">MKTRRRRRRNLKKKESQKQEICSDLSESCIDSKVAEVSTMCTTCSTPKGQKFRIPKVSTCPPAPKKKPRLLSSNCTLRKSPLQLFAPLELDIFFSIVLPEVSVPSLC</sequence>
<dbReference type="GO" id="GO:0032875">
    <property type="term" value="P:regulation of DNA endoreduplication"/>
    <property type="evidence" value="ECO:0007669"/>
    <property type="project" value="InterPro"/>
</dbReference>
<proteinExistence type="predicted"/>
<evidence type="ECO:0000313" key="3">
    <source>
        <dbReference type="EMBL" id="KAE9614692.1"/>
    </source>
</evidence>
<organism evidence="3 5">
    <name type="scientific">Lupinus albus</name>
    <name type="common">White lupine</name>
    <name type="synonym">Lupinus termis</name>
    <dbReference type="NCBI Taxonomy" id="3870"/>
    <lineage>
        <taxon>Eukaryota</taxon>
        <taxon>Viridiplantae</taxon>
        <taxon>Streptophyta</taxon>
        <taxon>Embryophyta</taxon>
        <taxon>Tracheophyta</taxon>
        <taxon>Spermatophyta</taxon>
        <taxon>Magnoliopsida</taxon>
        <taxon>eudicotyledons</taxon>
        <taxon>Gunneridae</taxon>
        <taxon>Pentapetalae</taxon>
        <taxon>rosids</taxon>
        <taxon>fabids</taxon>
        <taxon>Fabales</taxon>
        <taxon>Fabaceae</taxon>
        <taxon>Papilionoideae</taxon>
        <taxon>50 kb inversion clade</taxon>
        <taxon>genistoids sensu lato</taxon>
        <taxon>core genistoids</taxon>
        <taxon>Genisteae</taxon>
        <taxon>Lupinus</taxon>
    </lineage>
</organism>
<keyword evidence="1" id="KW-0649">Protein kinase inhibitor</keyword>
<evidence type="ECO:0000256" key="2">
    <source>
        <dbReference type="ARBA" id="ARBA00023306"/>
    </source>
</evidence>
<evidence type="ECO:0000313" key="5">
    <source>
        <dbReference type="Proteomes" id="UP000447434"/>
    </source>
</evidence>
<gene>
    <name evidence="3" type="ORF">Lalb_Chr04g0247411</name>
    <name evidence="4" type="ORF">Lalb_Chr04g0247651</name>
</gene>
<dbReference type="GO" id="GO:0005634">
    <property type="term" value="C:nucleus"/>
    <property type="evidence" value="ECO:0007669"/>
    <property type="project" value="TreeGrafter"/>
</dbReference>
<dbReference type="EMBL" id="WOCE01000004">
    <property type="protein sequence ID" value="KAE9614692.1"/>
    <property type="molecule type" value="Genomic_DNA"/>
</dbReference>